<dbReference type="PANTHER" id="PTHR10131:SF94">
    <property type="entry name" value="TNF RECEPTOR-ASSOCIATED FACTOR 4"/>
    <property type="match status" value="1"/>
</dbReference>
<comment type="caution">
    <text evidence="1">The sequence shown here is derived from an EMBL/GenBank/DDBJ whole genome shotgun (WGS) entry which is preliminary data.</text>
</comment>
<gene>
    <name evidence="1" type="ORF">PEVE_00039760</name>
</gene>
<dbReference type="Proteomes" id="UP001159427">
    <property type="component" value="Unassembled WGS sequence"/>
</dbReference>
<keyword evidence="2" id="KW-1185">Reference proteome</keyword>
<accession>A0ABN8MWM8</accession>
<evidence type="ECO:0000313" key="1">
    <source>
        <dbReference type="EMBL" id="CAH3037545.1"/>
    </source>
</evidence>
<dbReference type="InterPro" id="IPR013083">
    <property type="entry name" value="Znf_RING/FYVE/PHD"/>
</dbReference>
<proteinExistence type="predicted"/>
<organism evidence="1 2">
    <name type="scientific">Porites evermanni</name>
    <dbReference type="NCBI Taxonomy" id="104178"/>
    <lineage>
        <taxon>Eukaryota</taxon>
        <taxon>Metazoa</taxon>
        <taxon>Cnidaria</taxon>
        <taxon>Anthozoa</taxon>
        <taxon>Hexacorallia</taxon>
        <taxon>Scleractinia</taxon>
        <taxon>Fungiina</taxon>
        <taxon>Poritidae</taxon>
        <taxon>Porites</taxon>
    </lineage>
</organism>
<reference evidence="1 2" key="1">
    <citation type="submission" date="2022-05" db="EMBL/GenBank/DDBJ databases">
        <authorList>
            <consortium name="Genoscope - CEA"/>
            <person name="William W."/>
        </authorList>
    </citation>
    <scope>NUCLEOTIDE SEQUENCE [LARGE SCALE GENOMIC DNA]</scope>
</reference>
<dbReference type="PANTHER" id="PTHR10131">
    <property type="entry name" value="TNF RECEPTOR ASSOCIATED FACTOR"/>
    <property type="match status" value="1"/>
</dbReference>
<dbReference type="SUPFAM" id="SSF49599">
    <property type="entry name" value="TRAF domain-like"/>
    <property type="match status" value="1"/>
</dbReference>
<dbReference type="Gene3D" id="3.30.40.10">
    <property type="entry name" value="Zinc/RING finger domain, C3HC4 (zinc finger)"/>
    <property type="match status" value="1"/>
</dbReference>
<evidence type="ECO:0000313" key="2">
    <source>
        <dbReference type="Proteomes" id="UP001159427"/>
    </source>
</evidence>
<protein>
    <submittedName>
        <fullName evidence="1">Uncharacterized protein</fullName>
    </submittedName>
</protein>
<name>A0ABN8MWM8_9CNID</name>
<dbReference type="EMBL" id="CALNXI010000708">
    <property type="protein sequence ID" value="CAH3037545.1"/>
    <property type="molecule type" value="Genomic_DNA"/>
</dbReference>
<feature type="non-terminal residue" evidence="1">
    <location>
        <position position="1"/>
    </location>
</feature>
<sequence length="91" mass="10428">IFIDRQEGQRQTCNCPVDREELVDHKDIFPDKATGRKILSLFIRCPNTGCDWTGELREKKDHVVHCEKEPVECPNGCGLFVVRKQVGNMLS</sequence>